<evidence type="ECO:0000259" key="4">
    <source>
        <dbReference type="Pfam" id="PF07715"/>
    </source>
</evidence>
<keyword evidence="3" id="KW-0998">Cell outer membrane</keyword>
<comment type="caution">
    <text evidence="5">The sequence shown here is derived from an EMBL/GenBank/DDBJ whole genome shotgun (WGS) entry which is preliminary data.</text>
</comment>
<dbReference type="Proteomes" id="UP001363035">
    <property type="component" value="Unassembled WGS sequence"/>
</dbReference>
<evidence type="ECO:0000313" key="5">
    <source>
        <dbReference type="EMBL" id="MEI5985225.1"/>
    </source>
</evidence>
<dbReference type="InterPro" id="IPR012910">
    <property type="entry name" value="Plug_dom"/>
</dbReference>
<name>A0ABU8I674_9SPHI</name>
<evidence type="ECO:0000256" key="1">
    <source>
        <dbReference type="ARBA" id="ARBA00004442"/>
    </source>
</evidence>
<reference evidence="5 6" key="1">
    <citation type="submission" date="2024-01" db="EMBL/GenBank/DDBJ databases">
        <title>Sphingobacterium tenebrionis sp. nov., a novel endophyte isolated from tenebrio molitor intestines.</title>
        <authorList>
            <person name="Zhang C."/>
        </authorList>
    </citation>
    <scope>NUCLEOTIDE SEQUENCE [LARGE SCALE GENOMIC DNA]</scope>
    <source>
        <strain evidence="5 6">PU5-4</strain>
    </source>
</reference>
<comment type="subcellular location">
    <subcellularLocation>
        <location evidence="1">Cell outer membrane</location>
    </subcellularLocation>
</comment>
<dbReference type="RefSeq" id="WP_167554254.1">
    <property type="nucleotide sequence ID" value="NZ_JAYLLN010000022.1"/>
</dbReference>
<dbReference type="Gene3D" id="2.40.170.20">
    <property type="entry name" value="TonB-dependent receptor, beta-barrel domain"/>
    <property type="match status" value="1"/>
</dbReference>
<dbReference type="Gene3D" id="2.170.130.10">
    <property type="entry name" value="TonB-dependent receptor, plug domain"/>
    <property type="match status" value="1"/>
</dbReference>
<dbReference type="EMBL" id="JAYLLN010000022">
    <property type="protein sequence ID" value="MEI5985225.1"/>
    <property type="molecule type" value="Genomic_DNA"/>
</dbReference>
<keyword evidence="2" id="KW-0472">Membrane</keyword>
<dbReference type="InterPro" id="IPR036942">
    <property type="entry name" value="Beta-barrel_TonB_sf"/>
</dbReference>
<dbReference type="InterPro" id="IPR023996">
    <property type="entry name" value="TonB-dep_OMP_SusC/RagA"/>
</dbReference>
<dbReference type="NCBIfam" id="TIGR04056">
    <property type="entry name" value="OMP_RagA_SusC"/>
    <property type="match status" value="1"/>
</dbReference>
<dbReference type="InterPro" id="IPR037066">
    <property type="entry name" value="Plug_dom_sf"/>
</dbReference>
<evidence type="ECO:0000256" key="3">
    <source>
        <dbReference type="ARBA" id="ARBA00023237"/>
    </source>
</evidence>
<gene>
    <name evidence="5" type="ORF">VJ786_09945</name>
</gene>
<protein>
    <submittedName>
        <fullName evidence="5">SusC/RagA family TonB-linked outer membrane protein</fullName>
    </submittedName>
</protein>
<organism evidence="5 6">
    <name type="scientific">Sphingobacterium tenebrionis</name>
    <dbReference type="NCBI Taxonomy" id="3111775"/>
    <lineage>
        <taxon>Bacteria</taxon>
        <taxon>Pseudomonadati</taxon>
        <taxon>Bacteroidota</taxon>
        <taxon>Sphingobacteriia</taxon>
        <taxon>Sphingobacteriales</taxon>
        <taxon>Sphingobacteriaceae</taxon>
        <taxon>Sphingobacterium</taxon>
    </lineage>
</organism>
<feature type="domain" description="TonB-dependent receptor plug" evidence="4">
    <location>
        <begin position="57"/>
        <end position="173"/>
    </location>
</feature>
<dbReference type="SUPFAM" id="SSF56935">
    <property type="entry name" value="Porins"/>
    <property type="match status" value="1"/>
</dbReference>
<dbReference type="Pfam" id="PF07715">
    <property type="entry name" value="Plug"/>
    <property type="match status" value="1"/>
</dbReference>
<proteinExistence type="predicted"/>
<evidence type="ECO:0000256" key="2">
    <source>
        <dbReference type="ARBA" id="ARBA00023136"/>
    </source>
</evidence>
<sequence>MILTLLSAQMADADELNEFFVDKQDTSQTDTVPELRAVYRFDQANNKVGSIKNISLITAHSLPQLIKGELPGVYVSESNGEPGTSQQMFVRGLNKPIFTNRDIYSTQPLIVLDGVPQIGEHPFSFDIQNYDVERIGPENNLLTTFDIDNIESIVVHKDLATLAKYGPIGVNGVIEITSKKSLGPDKKRISVNSYGGFSARPAVTTINGSYENAFRKQFYDLFTTNGRYNEDDVYPIYLSDSLNNNYFGPSNWSDSYYHNGYNYGANATVAGGGNRSNFQFNLGTIQNGGTAEDTEFDKLNARFYLNLRPFNWLVFETLVNVNRLNRDRNKNLRNRYAMMGYFPDLGAPISPNKEVYDKYLDEFDKSFDNNFNNLLGGFFGLQFNVDRLRFKTKFGIDYNEGYRDLFYPSTILESNNFASNYYGYNQRILIDNTLVYDFQNDANYFYFEAGNSFTWDVFKYNYAYAFKGVNDYIKINLLGGDQNSSVFPKQLIYKFLDRTRHNMISVYGKGSYTYDNTYTASLMLRYDGSSNAQPTARWFFSPTLSLGWNAKNSLMADNEQISQLNFRASVGRLGIYNMYDNYSQGPSYTAQIGYTGNMIVPSYNAFAALVRPYEVGWVGYDIPWSYMDEVNIGMDLGLQQNKLQFSLDAYVRDTKDQLVMLPGKRDFGYKYQYESGLDVRNMGVDLGISGDIINKSQLSWNSGIILGFNTNKILALPNGLDEVAVDNRLLKVGERVDAFWLLENQGIYLTDNDVPQQSGQLLTYRAIDLKAGDPIWKDQNGDFNIDDEDRIVKGNIIPKVSGSWNNSLRYNNFDLNLNFYFNLGRSIMNQEMSNRFNFIENENAREIDAIKEITYWEKRGDYSKYPLYNPWSSVSPYQVNQSLFLENGSFVKLRTVSLGYNMKDVLSSKYSKKMDLYVYLSANNLLTLSPYSGRDPELVNYLGYDLGYSLPLPKTFALGFKLNL</sequence>
<evidence type="ECO:0000313" key="6">
    <source>
        <dbReference type="Proteomes" id="UP001363035"/>
    </source>
</evidence>
<accession>A0ABU8I674</accession>
<keyword evidence="6" id="KW-1185">Reference proteome</keyword>